<dbReference type="EMBL" id="BGOW01000020">
    <property type="protein sequence ID" value="GBL46448.1"/>
    <property type="molecule type" value="Genomic_DNA"/>
</dbReference>
<evidence type="ECO:0000256" key="1">
    <source>
        <dbReference type="ARBA" id="ARBA00009924"/>
    </source>
</evidence>
<keyword evidence="2 5" id="KW-0808">Transferase</keyword>
<organism evidence="5 6">
    <name type="scientific">Sulfuriferula multivorans</name>
    <dbReference type="NCBI Taxonomy" id="1559896"/>
    <lineage>
        <taxon>Bacteria</taxon>
        <taxon>Pseudomonadati</taxon>
        <taxon>Pseudomonadota</taxon>
        <taxon>Betaproteobacteria</taxon>
        <taxon>Nitrosomonadales</taxon>
        <taxon>Sulfuricellaceae</taxon>
        <taxon>Sulfuriferula</taxon>
    </lineage>
</organism>
<dbReference type="InterPro" id="IPR027417">
    <property type="entry name" value="P-loop_NTPase"/>
</dbReference>
<dbReference type="GO" id="GO:0006797">
    <property type="term" value="P:polyphosphate metabolic process"/>
    <property type="evidence" value="ECO:0007669"/>
    <property type="project" value="InterPro"/>
</dbReference>
<accession>A0A401JFR3</accession>
<comment type="caution">
    <text evidence="5">The sequence shown here is derived from an EMBL/GenBank/DDBJ whole genome shotgun (WGS) entry which is preliminary data.</text>
</comment>
<dbReference type="InterPro" id="IPR022300">
    <property type="entry name" value="PPK2-rel_1"/>
</dbReference>
<feature type="domain" description="Polyphosphate kinase-2-related" evidence="4">
    <location>
        <begin position="30"/>
        <end position="252"/>
    </location>
</feature>
<dbReference type="OrthoDB" id="9775224at2"/>
<proteinExistence type="inferred from homology"/>
<evidence type="ECO:0000313" key="5">
    <source>
        <dbReference type="EMBL" id="GBL46448.1"/>
    </source>
</evidence>
<reference evidence="5 6" key="1">
    <citation type="journal article" date="2019" name="Front. Microbiol.">
        <title>Genomes of Neutrophilic Sulfur-Oxidizing Chemolithoautotrophs Representing 9 Proteobacterial Species From 8 Genera.</title>
        <authorList>
            <person name="Watanabe T."/>
            <person name="Kojima H."/>
            <person name="Umezawa K."/>
            <person name="Hori C."/>
            <person name="Takasuka T.E."/>
            <person name="Kato Y."/>
            <person name="Fukui M."/>
        </authorList>
    </citation>
    <scope>NUCLEOTIDE SEQUENCE [LARGE SCALE GENOMIC DNA]</scope>
    <source>
        <strain evidence="5 6">TTN</strain>
    </source>
</reference>
<comment type="similarity">
    <text evidence="1">Belongs to the polyphosphate kinase 2 (PPK2) family. Class I subfamily.</text>
</comment>
<dbReference type="InterPro" id="IPR016898">
    <property type="entry name" value="Polyphosphate_phosphotransfera"/>
</dbReference>
<dbReference type="Gene3D" id="3.40.50.300">
    <property type="entry name" value="P-loop containing nucleotide triphosphate hydrolases"/>
    <property type="match status" value="1"/>
</dbReference>
<sequence>MNTKLYEIKPGNKFKLSQFESDDKSLINGDKDNAREELEALRVRLESLQELLYAESKHKLLIVLQAMDTAGKDSTIRMVFDGVNPQGVKVASFKAPTAEELAHDFLWRIHAKTPARGEIVIFNRSHYEDVLITRVNGWIDADTCKARYQQINEFEKYLVENGTTILKFYLHISKDEQKQRLIERRDTPSKQWKFNPSDLASRAQWGDYMDAYTDAISATSTRHAPWFIVPANSKLQRNLVISNVICDTLEGLKMEYPKAAEGLEKIVVA</sequence>
<keyword evidence="3" id="KW-0418">Kinase</keyword>
<dbReference type="PANTHER" id="PTHR34383:SF3">
    <property type="entry name" value="POLYPHOSPHATE:AMP PHOSPHOTRANSFERASE"/>
    <property type="match status" value="1"/>
</dbReference>
<dbReference type="Pfam" id="PF03976">
    <property type="entry name" value="PPK2"/>
    <property type="match status" value="1"/>
</dbReference>
<dbReference type="PANTHER" id="PTHR34383">
    <property type="entry name" value="POLYPHOSPHATE:AMP PHOSPHOTRANSFERASE-RELATED"/>
    <property type="match status" value="1"/>
</dbReference>
<dbReference type="RefSeq" id="WP_124705235.1">
    <property type="nucleotide sequence ID" value="NZ_BGOW01000020.1"/>
</dbReference>
<dbReference type="InterPro" id="IPR022488">
    <property type="entry name" value="PPK2-related"/>
</dbReference>
<dbReference type="PIRSF" id="PIRSF028756">
    <property type="entry name" value="PPK2_prd"/>
    <property type="match status" value="1"/>
</dbReference>
<dbReference type="Proteomes" id="UP000286806">
    <property type="component" value="Unassembled WGS sequence"/>
</dbReference>
<dbReference type="NCBIfam" id="TIGR03709">
    <property type="entry name" value="PPK2_rel_1"/>
    <property type="match status" value="1"/>
</dbReference>
<dbReference type="SUPFAM" id="SSF52540">
    <property type="entry name" value="P-loop containing nucleoside triphosphate hydrolases"/>
    <property type="match status" value="1"/>
</dbReference>
<keyword evidence="6" id="KW-1185">Reference proteome</keyword>
<gene>
    <name evidence="5" type="ORF">SFMTTN_2262</name>
</gene>
<evidence type="ECO:0000313" key="6">
    <source>
        <dbReference type="Proteomes" id="UP000286806"/>
    </source>
</evidence>
<evidence type="ECO:0000256" key="3">
    <source>
        <dbReference type="ARBA" id="ARBA00022777"/>
    </source>
</evidence>
<protein>
    <submittedName>
        <fullName evidence="5">UDP-galactose-lipid carrier transferase</fullName>
    </submittedName>
</protein>
<dbReference type="GO" id="GO:0008976">
    <property type="term" value="F:polyphosphate kinase activity"/>
    <property type="evidence" value="ECO:0007669"/>
    <property type="project" value="InterPro"/>
</dbReference>
<evidence type="ECO:0000256" key="2">
    <source>
        <dbReference type="ARBA" id="ARBA00022679"/>
    </source>
</evidence>
<evidence type="ECO:0000259" key="4">
    <source>
        <dbReference type="Pfam" id="PF03976"/>
    </source>
</evidence>
<dbReference type="AlphaFoldDB" id="A0A401JFR3"/>
<name>A0A401JFR3_9PROT</name>